<evidence type="ECO:0000313" key="2">
    <source>
        <dbReference type="EMBL" id="QTD57918.1"/>
    </source>
</evidence>
<dbReference type="Proteomes" id="UP000663923">
    <property type="component" value="Chromosome"/>
</dbReference>
<reference evidence="2 3" key="1">
    <citation type="submission" date="2021-03" db="EMBL/GenBank/DDBJ databases">
        <title>Complete genome of Parasphingorhabdus_sp.JHSY0214.</title>
        <authorList>
            <person name="Yoo J.H."/>
            <person name="Bae J.W."/>
        </authorList>
    </citation>
    <scope>NUCLEOTIDE SEQUENCE [LARGE SCALE GENOMIC DNA]</scope>
    <source>
        <strain evidence="2 3">JHSY0214</strain>
    </source>
</reference>
<dbReference type="Gene3D" id="1.10.8.60">
    <property type="match status" value="1"/>
</dbReference>
<keyword evidence="3" id="KW-1185">Reference proteome</keyword>
<dbReference type="Pfam" id="PF07836">
    <property type="entry name" value="DmpG_comm"/>
    <property type="match status" value="1"/>
</dbReference>
<gene>
    <name evidence="2" type="ORF">J4G78_16960</name>
</gene>
<evidence type="ECO:0000259" key="1">
    <source>
        <dbReference type="Pfam" id="PF07836"/>
    </source>
</evidence>
<proteinExistence type="predicted"/>
<dbReference type="EMBL" id="CP071794">
    <property type="protein sequence ID" value="QTD57918.1"/>
    <property type="molecule type" value="Genomic_DNA"/>
</dbReference>
<protein>
    <recommendedName>
        <fullName evidence="1">DmpG-like communication domain-containing protein</fullName>
    </recommendedName>
</protein>
<dbReference type="SUPFAM" id="SSF89000">
    <property type="entry name" value="post-HMGL domain-like"/>
    <property type="match status" value="1"/>
</dbReference>
<name>A0ABX7T9X0_9SPHN</name>
<evidence type="ECO:0000313" key="3">
    <source>
        <dbReference type="Proteomes" id="UP000663923"/>
    </source>
</evidence>
<accession>A0ABX7T9X0</accession>
<sequence length="49" mass="5478">MDTRPILIEVRKRGIVGGQEDMILDVALDIVVAKEAKKTVTLRRLNSKS</sequence>
<organism evidence="2 3">
    <name type="scientific">Parasphingorhabdus cellanae</name>
    <dbReference type="NCBI Taxonomy" id="2806553"/>
    <lineage>
        <taxon>Bacteria</taxon>
        <taxon>Pseudomonadati</taxon>
        <taxon>Pseudomonadota</taxon>
        <taxon>Alphaproteobacteria</taxon>
        <taxon>Sphingomonadales</taxon>
        <taxon>Sphingomonadaceae</taxon>
        <taxon>Parasphingorhabdus</taxon>
    </lineage>
</organism>
<feature type="domain" description="DmpG-like communication" evidence="1">
    <location>
        <begin position="2"/>
        <end position="30"/>
    </location>
</feature>
<dbReference type="InterPro" id="IPR012425">
    <property type="entry name" value="DmpG_comm"/>
</dbReference>